<keyword evidence="1" id="KW-0812">Transmembrane</keyword>
<dbReference type="GeneID" id="41321998"/>
<evidence type="ECO:0000313" key="3">
    <source>
        <dbReference type="Proteomes" id="UP000273278"/>
    </source>
</evidence>
<protein>
    <recommendedName>
        <fullName evidence="4">Fe/B12 periplasmic-binding domain-containing protein</fullName>
    </recommendedName>
</protein>
<feature type="transmembrane region" description="Helical" evidence="1">
    <location>
        <begin position="345"/>
        <end position="366"/>
    </location>
</feature>
<accession>A0A3G3IHN4</accession>
<reference evidence="2 3" key="1">
    <citation type="submission" date="2016-10" db="EMBL/GenBank/DDBJ databases">
        <title>Complete genome of the TMA-utilizing, human hosted archaeon Methanomethylophilus alvus Gen. nov, sp. nov., strain Mx-05, derived from a pure culture.</title>
        <authorList>
            <person name="Brugere J.-F."/>
            <person name="Ben Hania W."/>
            <person name="Chaudhary P.P."/>
            <person name="Gaci N."/>
            <person name="Borrel G."/>
            <person name="Cao Van Tuat L."/>
            <person name="Fardeau M.-L."/>
            <person name="Harris H.M.B."/>
            <person name="O'Toole P.W."/>
            <person name="Ollivier B."/>
        </authorList>
    </citation>
    <scope>NUCLEOTIDE SEQUENCE [LARGE SCALE GENOMIC DNA]</scope>
    <source>
        <strain evidence="2 3">Mx-05</strain>
    </source>
</reference>
<dbReference type="AlphaFoldDB" id="A0A3G3IHN4"/>
<dbReference type="EMBL" id="CP017686">
    <property type="protein sequence ID" value="AYQ55350.1"/>
    <property type="molecule type" value="Genomic_DNA"/>
</dbReference>
<evidence type="ECO:0008006" key="4">
    <source>
        <dbReference type="Google" id="ProtNLM"/>
    </source>
</evidence>
<evidence type="ECO:0000313" key="2">
    <source>
        <dbReference type="EMBL" id="AYQ55350.1"/>
    </source>
</evidence>
<organism evidence="2 3">
    <name type="scientific">Methanomethylophilus alvi</name>
    <dbReference type="NCBI Taxonomy" id="1291540"/>
    <lineage>
        <taxon>Archaea</taxon>
        <taxon>Methanobacteriati</taxon>
        <taxon>Thermoplasmatota</taxon>
        <taxon>Thermoplasmata</taxon>
        <taxon>Methanomassiliicoccales</taxon>
        <taxon>Methanomethylophilaceae</taxon>
        <taxon>Methanomethylophilus</taxon>
    </lineage>
</organism>
<keyword evidence="1" id="KW-1133">Transmembrane helix</keyword>
<gene>
    <name evidence="2" type="ORF">BKD89_06005</name>
</gene>
<dbReference type="Proteomes" id="UP000273278">
    <property type="component" value="Chromosome"/>
</dbReference>
<name>A0A3G3IHN4_9ARCH</name>
<dbReference type="RefSeq" id="WP_048097845.1">
    <property type="nucleotide sequence ID" value="NZ_CP017686.1"/>
</dbReference>
<keyword evidence="1" id="KW-0472">Membrane</keyword>
<dbReference type="Gene3D" id="3.40.50.1980">
    <property type="entry name" value="Nitrogenase molybdenum iron protein domain"/>
    <property type="match status" value="1"/>
</dbReference>
<proteinExistence type="predicted"/>
<dbReference type="PANTHER" id="PTHR30535">
    <property type="entry name" value="VITAMIN B12-BINDING PROTEIN"/>
    <property type="match status" value="1"/>
</dbReference>
<dbReference type="InterPro" id="IPR050902">
    <property type="entry name" value="ABC_Transporter_SBP"/>
</dbReference>
<dbReference type="SUPFAM" id="SSF53807">
    <property type="entry name" value="Helical backbone' metal receptor"/>
    <property type="match status" value="1"/>
</dbReference>
<dbReference type="PANTHER" id="PTHR30535:SF34">
    <property type="entry name" value="MOLYBDATE-BINDING PROTEIN MOLA"/>
    <property type="match status" value="1"/>
</dbReference>
<sequence length="370" mass="39129">MTGSMKAMVALVLVSALVSGGIAVSDSSDADEGFTVTDSTGKTFTYSAASEHIIVTGYAATLTIIESGMAEKIYAVDQYGAVAFDDKGLERPANVWTTTYNDTSALKSNIVHAGESGFDIATDTVILTTYKTDFVGSDGNSGLREELMKEGFRYVPFYGSIVDYNAIVSCVRDIENITGSISNLTASMMSAYDEVTAAVASEEKKDAIFLRYSSSKGWGIGVSGSIAVALLEAAGGNNIGSSAGKDTVYNQMKIVKLLSDHPDALIFIDSPYFDTYEGTFDKFIDEVMGGDQGNHGIVKMLKTWNNYDPAAADGLKAVAHVMHPDAVDGTLEAYYADKGDGDSSVMLYVGIGAAAIIAAVGVLLFIRSRN</sequence>
<evidence type="ECO:0000256" key="1">
    <source>
        <dbReference type="SAM" id="Phobius"/>
    </source>
</evidence>